<evidence type="ECO:0000256" key="1">
    <source>
        <dbReference type="ARBA" id="ARBA00004141"/>
    </source>
</evidence>
<comment type="subcellular location">
    <subcellularLocation>
        <location evidence="1">Membrane</location>
        <topology evidence="1">Multi-pass membrane protein</topology>
    </subcellularLocation>
</comment>
<organism evidence="7 8">
    <name type="scientific">Zosterops lateralis melanops</name>
    <dbReference type="NCBI Taxonomy" id="1220523"/>
    <lineage>
        <taxon>Eukaryota</taxon>
        <taxon>Metazoa</taxon>
        <taxon>Chordata</taxon>
        <taxon>Craniata</taxon>
        <taxon>Vertebrata</taxon>
        <taxon>Euteleostomi</taxon>
        <taxon>Archelosauria</taxon>
        <taxon>Archosauria</taxon>
        <taxon>Dinosauria</taxon>
        <taxon>Saurischia</taxon>
        <taxon>Theropoda</taxon>
        <taxon>Coelurosauria</taxon>
        <taxon>Aves</taxon>
        <taxon>Neognathae</taxon>
        <taxon>Neoaves</taxon>
        <taxon>Telluraves</taxon>
        <taxon>Australaves</taxon>
        <taxon>Passeriformes</taxon>
        <taxon>Sylvioidea</taxon>
        <taxon>Zosteropidae</taxon>
        <taxon>Zosterops</taxon>
    </lineage>
</organism>
<reference evidence="7" key="2">
    <citation type="submission" date="2025-09" db="UniProtKB">
        <authorList>
            <consortium name="Ensembl"/>
        </authorList>
    </citation>
    <scope>IDENTIFICATION</scope>
</reference>
<feature type="binding site" evidence="6">
    <location>
        <position position="262"/>
    </location>
    <ligand>
        <name>Zn(2+)</name>
        <dbReference type="ChEBI" id="CHEBI:29105"/>
    </ligand>
</feature>
<dbReference type="GO" id="GO:0046872">
    <property type="term" value="F:metal ion binding"/>
    <property type="evidence" value="ECO:0007669"/>
    <property type="project" value="UniProtKB-KW"/>
</dbReference>
<dbReference type="GO" id="GO:0038023">
    <property type="term" value="F:signaling receptor activity"/>
    <property type="evidence" value="ECO:0007669"/>
    <property type="project" value="TreeGrafter"/>
</dbReference>
<name>A0A8D2PT20_ZOSLA</name>
<keyword evidence="6" id="KW-0479">Metal-binding</keyword>
<keyword evidence="6" id="KW-0862">Zinc</keyword>
<dbReference type="InterPro" id="IPR004254">
    <property type="entry name" value="AdipoR/HlyIII-related"/>
</dbReference>
<evidence type="ECO:0000313" key="7">
    <source>
        <dbReference type="Ensembl" id="ENSZLMP00000017347.1"/>
    </source>
</evidence>
<evidence type="ECO:0000256" key="6">
    <source>
        <dbReference type="PIRSR" id="PIRSR604254-1"/>
    </source>
</evidence>
<dbReference type="Pfam" id="PF03006">
    <property type="entry name" value="HlyIII"/>
    <property type="match status" value="1"/>
</dbReference>
<keyword evidence="3" id="KW-0812">Transmembrane</keyword>
<sequence>MGSWSLGLDWEGTWGWFRSDILRSWGSCGIPGVSHVEFLVCPMWNSWCVPCGTPGVSHVEFPFFSWVSHEEFSVHACVFHAEFPVYPDVSHVEFPVYPSISHVEFPFFSCVSNVEFPVYPGVSHVEFPMFPSVSHVEFLVYPDVSHAEFPYPGVSRVEFPVFPSVSHVKFPMFPRFLEAERPRLSKASRTLAFVYPYIFDSIPVFYRLSRCVSGGCSEGSLPLHSRHSLCALLTFLSFTSRLPERLAPGSFDLVGHSHQVFHVCGILGTLFQLEAVSMDMAERRGRLPLPSSLETFGSLGMGAAASLAILGICFRSLHPEPHSREKSH</sequence>
<dbReference type="Proteomes" id="UP000694401">
    <property type="component" value="Unassembled WGS sequence"/>
</dbReference>
<keyword evidence="4" id="KW-1133">Transmembrane helix</keyword>
<protein>
    <submittedName>
        <fullName evidence="7">Progestin and adipoQ receptor family member 5</fullName>
    </submittedName>
</protein>
<evidence type="ECO:0000256" key="4">
    <source>
        <dbReference type="ARBA" id="ARBA00022989"/>
    </source>
</evidence>
<evidence type="ECO:0000256" key="5">
    <source>
        <dbReference type="ARBA" id="ARBA00023136"/>
    </source>
</evidence>
<evidence type="ECO:0000256" key="3">
    <source>
        <dbReference type="ARBA" id="ARBA00022692"/>
    </source>
</evidence>
<evidence type="ECO:0000256" key="2">
    <source>
        <dbReference type="ARBA" id="ARBA00007018"/>
    </source>
</evidence>
<dbReference type="PANTHER" id="PTHR20855">
    <property type="entry name" value="ADIPOR/PROGESTIN RECEPTOR-RELATED"/>
    <property type="match status" value="1"/>
</dbReference>
<evidence type="ECO:0000313" key="8">
    <source>
        <dbReference type="Proteomes" id="UP000694401"/>
    </source>
</evidence>
<proteinExistence type="inferred from homology"/>
<dbReference type="PANTHER" id="PTHR20855:SF38">
    <property type="entry name" value="MEMBRANE PROGESTIN RECEPTOR GAMMA"/>
    <property type="match status" value="1"/>
</dbReference>
<feature type="binding site" evidence="6">
    <location>
        <position position="258"/>
    </location>
    <ligand>
        <name>Zn(2+)</name>
        <dbReference type="ChEBI" id="CHEBI:29105"/>
    </ligand>
</feature>
<dbReference type="GO" id="GO:0016020">
    <property type="term" value="C:membrane"/>
    <property type="evidence" value="ECO:0007669"/>
    <property type="project" value="UniProtKB-SubCell"/>
</dbReference>
<dbReference type="Ensembl" id="ENSZLMT00000017834.1">
    <property type="protein sequence ID" value="ENSZLMP00000017347.1"/>
    <property type="gene ID" value="ENSZLMG00000012044.1"/>
</dbReference>
<reference evidence="7" key="1">
    <citation type="submission" date="2025-08" db="UniProtKB">
        <authorList>
            <consortium name="Ensembl"/>
        </authorList>
    </citation>
    <scope>IDENTIFICATION</scope>
</reference>
<keyword evidence="5" id="KW-0472">Membrane</keyword>
<keyword evidence="8" id="KW-1185">Reference proteome</keyword>
<accession>A0A8D2PT20</accession>
<comment type="similarity">
    <text evidence="2">Belongs to the ADIPOR family.</text>
</comment>
<dbReference type="AlphaFoldDB" id="A0A8D2PT20"/>